<gene>
    <name evidence="1" type="ORF">C2G38_1909005</name>
</gene>
<accession>A0A397W1J0</accession>
<dbReference type="STRING" id="44941.A0A397W1J0"/>
<dbReference type="AlphaFoldDB" id="A0A397W1J0"/>
<evidence type="ECO:0000313" key="2">
    <source>
        <dbReference type="Proteomes" id="UP000266673"/>
    </source>
</evidence>
<organism evidence="1 2">
    <name type="scientific">Gigaspora rosea</name>
    <dbReference type="NCBI Taxonomy" id="44941"/>
    <lineage>
        <taxon>Eukaryota</taxon>
        <taxon>Fungi</taxon>
        <taxon>Fungi incertae sedis</taxon>
        <taxon>Mucoromycota</taxon>
        <taxon>Glomeromycotina</taxon>
        <taxon>Glomeromycetes</taxon>
        <taxon>Diversisporales</taxon>
        <taxon>Gigasporaceae</taxon>
        <taxon>Gigaspora</taxon>
    </lineage>
</organism>
<sequence>PCSKDYWMSMPSFGYVIANTFQRPVHYFSKYHSLTFLPDNVPLNQNTSIVFIYILERQHFVAMKLKPNVPVPPIANGWEEICVKNCKLWK</sequence>
<dbReference type="OrthoDB" id="2374971at2759"/>
<evidence type="ECO:0000313" key="1">
    <source>
        <dbReference type="EMBL" id="RIB28604.1"/>
    </source>
</evidence>
<dbReference type="EMBL" id="QKWP01000061">
    <property type="protein sequence ID" value="RIB28604.1"/>
    <property type="molecule type" value="Genomic_DNA"/>
</dbReference>
<dbReference type="Proteomes" id="UP000266673">
    <property type="component" value="Unassembled WGS sequence"/>
</dbReference>
<protein>
    <submittedName>
        <fullName evidence="1">Uncharacterized protein</fullName>
    </submittedName>
</protein>
<feature type="non-terminal residue" evidence="1">
    <location>
        <position position="1"/>
    </location>
</feature>
<comment type="caution">
    <text evidence="1">The sequence shown here is derived from an EMBL/GenBank/DDBJ whole genome shotgun (WGS) entry which is preliminary data.</text>
</comment>
<feature type="non-terminal residue" evidence="1">
    <location>
        <position position="90"/>
    </location>
</feature>
<keyword evidence="2" id="KW-1185">Reference proteome</keyword>
<name>A0A397W1J0_9GLOM</name>
<proteinExistence type="predicted"/>
<reference evidence="1 2" key="1">
    <citation type="submission" date="2018-06" db="EMBL/GenBank/DDBJ databases">
        <title>Comparative genomics reveals the genomic features of Rhizophagus irregularis, R. cerebriforme, R. diaphanum and Gigaspora rosea, and their symbiotic lifestyle signature.</title>
        <authorList>
            <person name="Morin E."/>
            <person name="San Clemente H."/>
            <person name="Chen E.C.H."/>
            <person name="De La Providencia I."/>
            <person name="Hainaut M."/>
            <person name="Kuo A."/>
            <person name="Kohler A."/>
            <person name="Murat C."/>
            <person name="Tang N."/>
            <person name="Roy S."/>
            <person name="Loubradou J."/>
            <person name="Henrissat B."/>
            <person name="Grigoriev I.V."/>
            <person name="Corradi N."/>
            <person name="Roux C."/>
            <person name="Martin F.M."/>
        </authorList>
    </citation>
    <scope>NUCLEOTIDE SEQUENCE [LARGE SCALE GENOMIC DNA]</scope>
    <source>
        <strain evidence="1 2">DAOM 194757</strain>
    </source>
</reference>